<dbReference type="EMBL" id="ML769948">
    <property type="protein sequence ID" value="KAE9385759.1"/>
    <property type="molecule type" value="Genomic_DNA"/>
</dbReference>
<accession>A0A6A4GJB5</accession>
<name>A0A6A4GJB5_9AGAR</name>
<dbReference type="Proteomes" id="UP000799118">
    <property type="component" value="Unassembled WGS sequence"/>
</dbReference>
<proteinExistence type="predicted"/>
<keyword evidence="3" id="KW-1185">Reference proteome</keyword>
<evidence type="ECO:0000313" key="2">
    <source>
        <dbReference type="EMBL" id="KAE9385759.1"/>
    </source>
</evidence>
<evidence type="ECO:0000256" key="1">
    <source>
        <dbReference type="SAM" id="MobiDB-lite"/>
    </source>
</evidence>
<organism evidence="2 3">
    <name type="scientific">Gymnopus androsaceus JB14</name>
    <dbReference type="NCBI Taxonomy" id="1447944"/>
    <lineage>
        <taxon>Eukaryota</taxon>
        <taxon>Fungi</taxon>
        <taxon>Dikarya</taxon>
        <taxon>Basidiomycota</taxon>
        <taxon>Agaricomycotina</taxon>
        <taxon>Agaricomycetes</taxon>
        <taxon>Agaricomycetidae</taxon>
        <taxon>Agaricales</taxon>
        <taxon>Marasmiineae</taxon>
        <taxon>Omphalotaceae</taxon>
        <taxon>Gymnopus</taxon>
    </lineage>
</organism>
<sequence length="226" mass="25625">MAFYSIEEQDNPPGTEASVHAPQASEEPVIFQSRVTSGPYHIPTWLHYADGAITELKQVIETVEDFLSVHPKLDLNVKDQIFKTAAWTHNLLFLFVDNPLYIPKYTEIAQYLHALEPYHPQVRELESLRHFPNRKCAIDRFLDKLHTTKAERSVVVNRVPTVFPPLSSAPTPRVPHTFTEISVHQLDQRRAQSSTSVTFSCQIDTSDKGDPAFCLIHQNGSLSLPL</sequence>
<gene>
    <name evidence="2" type="ORF">BT96DRAFT_949615</name>
</gene>
<dbReference type="AlphaFoldDB" id="A0A6A4GJB5"/>
<reference evidence="2" key="1">
    <citation type="journal article" date="2019" name="Environ. Microbiol.">
        <title>Fungal ecological strategies reflected in gene transcription - a case study of two litter decomposers.</title>
        <authorList>
            <person name="Barbi F."/>
            <person name="Kohler A."/>
            <person name="Barry K."/>
            <person name="Baskaran P."/>
            <person name="Daum C."/>
            <person name="Fauchery L."/>
            <person name="Ihrmark K."/>
            <person name="Kuo A."/>
            <person name="LaButti K."/>
            <person name="Lipzen A."/>
            <person name="Morin E."/>
            <person name="Grigoriev I.V."/>
            <person name="Henrissat B."/>
            <person name="Lindahl B."/>
            <person name="Martin F."/>
        </authorList>
    </citation>
    <scope>NUCLEOTIDE SEQUENCE</scope>
    <source>
        <strain evidence="2">JB14</strain>
    </source>
</reference>
<feature type="region of interest" description="Disordered" evidence="1">
    <location>
        <begin position="1"/>
        <end position="24"/>
    </location>
</feature>
<protein>
    <submittedName>
        <fullName evidence="2">Uncharacterized protein</fullName>
    </submittedName>
</protein>
<evidence type="ECO:0000313" key="3">
    <source>
        <dbReference type="Proteomes" id="UP000799118"/>
    </source>
</evidence>